<sequence>MIRLSFRLLMSNWIFLMLYQHLPSSPRLMPETDAGYYSGVFETLLSFMIVITVGGILTDAIRYFRFRTRLLSFTSHLFLNQGIALLISGILLIVFNGLFQPLYFQAIASSAAFLYFLMTRLTLLYKNDSAV</sequence>
<dbReference type="RefSeq" id="WP_058713490.1">
    <property type="nucleotide sequence ID" value="NZ_LDQV01000018.1"/>
</dbReference>
<feature type="transmembrane region" description="Helical" evidence="1">
    <location>
        <begin position="77"/>
        <end position="96"/>
    </location>
</feature>
<protein>
    <submittedName>
        <fullName evidence="2">Uncharacterized protein</fullName>
    </submittedName>
</protein>
<keyword evidence="1" id="KW-0472">Membrane</keyword>
<feature type="transmembrane region" description="Helical" evidence="1">
    <location>
        <begin position="34"/>
        <end position="57"/>
    </location>
</feature>
<name>A0AAW3MCA8_9BACL</name>
<keyword evidence="1" id="KW-1133">Transmembrane helix</keyword>
<feature type="transmembrane region" description="Helical" evidence="1">
    <location>
        <begin position="102"/>
        <end position="125"/>
    </location>
</feature>
<evidence type="ECO:0000313" key="3">
    <source>
        <dbReference type="Proteomes" id="UP000072605"/>
    </source>
</evidence>
<dbReference type="AlphaFoldDB" id="A0AAW3MCA8"/>
<dbReference type="EMBL" id="LDQV01000018">
    <property type="protein sequence ID" value="KTR27050.1"/>
    <property type="molecule type" value="Genomic_DNA"/>
</dbReference>
<dbReference type="Proteomes" id="UP000072605">
    <property type="component" value="Unassembled WGS sequence"/>
</dbReference>
<accession>A0AAW3MCA8</accession>
<keyword evidence="1" id="KW-0812">Transmembrane</keyword>
<evidence type="ECO:0000256" key="1">
    <source>
        <dbReference type="SAM" id="Phobius"/>
    </source>
</evidence>
<gene>
    <name evidence="2" type="ORF">RSA11_07120</name>
</gene>
<evidence type="ECO:0000313" key="2">
    <source>
        <dbReference type="EMBL" id="KTR27050.1"/>
    </source>
</evidence>
<reference evidence="2 3" key="1">
    <citation type="journal article" date="2016" name="Front. Microbiol.">
        <title>Genomic Resource of Rice Seed Associated Bacteria.</title>
        <authorList>
            <person name="Midha S."/>
            <person name="Bansal K."/>
            <person name="Sharma S."/>
            <person name="Kumar N."/>
            <person name="Patil P.P."/>
            <person name="Chaudhry V."/>
            <person name="Patil P.B."/>
        </authorList>
    </citation>
    <scope>NUCLEOTIDE SEQUENCE [LARGE SCALE GENOMIC DNA]</scope>
    <source>
        <strain evidence="2 3">RSA11</strain>
    </source>
</reference>
<comment type="caution">
    <text evidence="2">The sequence shown here is derived from an EMBL/GenBank/DDBJ whole genome shotgun (WGS) entry which is preliminary data.</text>
</comment>
<proteinExistence type="predicted"/>
<organism evidence="2 3">
    <name type="scientific">Exiguobacterium indicum</name>
    <dbReference type="NCBI Taxonomy" id="296995"/>
    <lineage>
        <taxon>Bacteria</taxon>
        <taxon>Bacillati</taxon>
        <taxon>Bacillota</taxon>
        <taxon>Bacilli</taxon>
        <taxon>Bacillales</taxon>
        <taxon>Bacillales Family XII. Incertae Sedis</taxon>
        <taxon>Exiguobacterium</taxon>
    </lineage>
</organism>